<proteinExistence type="predicted"/>
<organism evidence="2">
    <name type="scientific">Solanum lycopersicum</name>
    <name type="common">Tomato</name>
    <name type="synonym">Lycopersicon esculentum</name>
    <dbReference type="NCBI Taxonomy" id="4081"/>
    <lineage>
        <taxon>Eukaryota</taxon>
        <taxon>Viridiplantae</taxon>
        <taxon>Streptophyta</taxon>
        <taxon>Embryophyta</taxon>
        <taxon>Tracheophyta</taxon>
        <taxon>Spermatophyta</taxon>
        <taxon>Magnoliopsida</taxon>
        <taxon>eudicotyledons</taxon>
        <taxon>Gunneridae</taxon>
        <taxon>Pentapetalae</taxon>
        <taxon>asterids</taxon>
        <taxon>lamiids</taxon>
        <taxon>Solanales</taxon>
        <taxon>Solanaceae</taxon>
        <taxon>Solanoideae</taxon>
        <taxon>Solaneae</taxon>
        <taxon>Solanum</taxon>
        <taxon>Solanum subgen. Lycopersicon</taxon>
    </lineage>
</organism>
<dbReference type="Gramene" id="Solyc08g061143.1.1">
    <property type="protein sequence ID" value="Solyc08g061143.1.1.1"/>
    <property type="gene ID" value="Solyc08g061143.1"/>
</dbReference>
<evidence type="ECO:0000313" key="3">
    <source>
        <dbReference type="Proteomes" id="UP000004994"/>
    </source>
</evidence>
<dbReference type="InterPro" id="IPR025558">
    <property type="entry name" value="DUF4283"/>
</dbReference>
<protein>
    <recommendedName>
        <fullName evidence="1">DUF4283 domain-containing protein</fullName>
    </recommendedName>
</protein>
<dbReference type="EnsemblPlants" id="Solyc08g061143.1.1">
    <property type="protein sequence ID" value="Solyc08g061143.1.1.1"/>
    <property type="gene ID" value="Solyc08g061143.1"/>
</dbReference>
<evidence type="ECO:0000259" key="1">
    <source>
        <dbReference type="Pfam" id="PF14111"/>
    </source>
</evidence>
<keyword evidence="3" id="KW-1185">Reference proteome</keyword>
<dbReference type="Pfam" id="PF14111">
    <property type="entry name" value="DUF4283"/>
    <property type="match status" value="1"/>
</dbReference>
<reference evidence="2" key="1">
    <citation type="journal article" date="2012" name="Nature">
        <title>The tomato genome sequence provides insights into fleshy fruit evolution.</title>
        <authorList>
            <consortium name="Tomato Genome Consortium"/>
        </authorList>
    </citation>
    <scope>NUCLEOTIDE SEQUENCE [LARGE SCALE GENOMIC DNA]</scope>
    <source>
        <strain evidence="2">cv. Heinz 1706</strain>
    </source>
</reference>
<feature type="domain" description="DUF4283" evidence="1">
    <location>
        <begin position="2"/>
        <end position="67"/>
    </location>
</feature>
<accession>A0A3Q7HPH4</accession>
<dbReference type="AlphaFoldDB" id="A0A3Q7HPH4"/>
<dbReference type="STRING" id="4081.A0A3Q7HPH4"/>
<reference evidence="2" key="2">
    <citation type="submission" date="2019-01" db="UniProtKB">
        <authorList>
            <consortium name="EnsemblPlants"/>
        </authorList>
    </citation>
    <scope>IDENTIFICATION</scope>
    <source>
        <strain evidence="2">cv. Heinz 1706</strain>
    </source>
</reference>
<dbReference type="InParanoid" id="A0A3Q7HPH4"/>
<dbReference type="Proteomes" id="UP000004994">
    <property type="component" value="Chromosome 8"/>
</dbReference>
<evidence type="ECO:0000313" key="2">
    <source>
        <dbReference type="EnsemblPlants" id="Solyc08g061143.1.1.1"/>
    </source>
</evidence>
<sequence>MGRKISHQYLKSRLNELWKSTENLIRIDEDWNFYIAKFFLEKNMEKVIYKGPWFILGNFLLNETLETKLCTTRINIDPLSHLVKTTKLPTKLYIEALGSLTLPSLMV</sequence>
<name>A0A3Q7HPH4_SOLLC</name>